<dbReference type="RefSeq" id="WP_200609798.1">
    <property type="nucleotide sequence ID" value="NZ_JAEHHL010000006.1"/>
</dbReference>
<dbReference type="CDD" id="cd04187">
    <property type="entry name" value="DPM1_like_bac"/>
    <property type="match status" value="1"/>
</dbReference>
<evidence type="ECO:0000256" key="5">
    <source>
        <dbReference type="ARBA" id="ARBA00022692"/>
    </source>
</evidence>
<dbReference type="Pfam" id="PF00535">
    <property type="entry name" value="Glycos_transf_2"/>
    <property type="match status" value="1"/>
</dbReference>
<sequence length="337" mass="37745">MDQREISDGKHETVPEGDPVARPAPFRLSVIVPMFNEAEAVDAFLDRILPLLSTWTDDFEVICIDDGSRDATAARVLARRRAEPRVKLICFARNFGKEAALSAGIDHATGDAVVTIDADLQHPPELMGEMIARWREGVDVVAAMRSDRSHDSAARGFVSGAFYRVFNKIAERPIPPEAGDFRLMDRAVIHALRRLPERNRFMKGLFAWVGFRAEMIPYEHTDRVAGESKFRFWSLWNFALDGITAFSTLPLRVWSYLGFSVAFIAMVYASFIVLRTIIFGADVPGYASILTAVLFIGGIQLVSLGILGEYIGRILIETKQRPLYLVRAAWGLEDHED</sequence>
<evidence type="ECO:0000313" key="13">
    <source>
        <dbReference type="Proteomes" id="UP000655420"/>
    </source>
</evidence>
<feature type="region of interest" description="Disordered" evidence="9">
    <location>
        <begin position="1"/>
        <end position="20"/>
    </location>
</feature>
<protein>
    <submittedName>
        <fullName evidence="12">Glycosyltransferase family 2 protein</fullName>
    </submittedName>
</protein>
<feature type="domain" description="Glycosyltransferase 2-like" evidence="11">
    <location>
        <begin position="29"/>
        <end position="190"/>
    </location>
</feature>
<accession>A0A8J7M7E6</accession>
<comment type="subcellular location">
    <subcellularLocation>
        <location evidence="1">Cell membrane</location>
        <topology evidence="1">Multi-pass membrane protein</topology>
    </subcellularLocation>
</comment>
<comment type="similarity">
    <text evidence="8">Belongs to the glycosyltransferase 2 family. GtrB subfamily.</text>
</comment>
<keyword evidence="4" id="KW-0808">Transferase</keyword>
<dbReference type="InterPro" id="IPR029044">
    <property type="entry name" value="Nucleotide-diphossugar_trans"/>
</dbReference>
<name>A0A8J7M7E6_9RHOB</name>
<keyword evidence="5 10" id="KW-0812">Transmembrane</keyword>
<evidence type="ECO:0000256" key="3">
    <source>
        <dbReference type="ARBA" id="ARBA00022676"/>
    </source>
</evidence>
<evidence type="ECO:0000256" key="2">
    <source>
        <dbReference type="ARBA" id="ARBA00022475"/>
    </source>
</evidence>
<keyword evidence="3" id="KW-0328">Glycosyltransferase</keyword>
<dbReference type="InterPro" id="IPR050256">
    <property type="entry name" value="Glycosyltransferase_2"/>
</dbReference>
<dbReference type="GO" id="GO:0005886">
    <property type="term" value="C:plasma membrane"/>
    <property type="evidence" value="ECO:0007669"/>
    <property type="project" value="UniProtKB-SubCell"/>
</dbReference>
<dbReference type="PANTHER" id="PTHR48090">
    <property type="entry name" value="UNDECAPRENYL-PHOSPHATE 4-DEOXY-4-FORMAMIDO-L-ARABINOSE TRANSFERASE-RELATED"/>
    <property type="match status" value="1"/>
</dbReference>
<proteinExistence type="inferred from homology"/>
<feature type="compositionally biased region" description="Basic and acidic residues" evidence="9">
    <location>
        <begin position="1"/>
        <end position="14"/>
    </location>
</feature>
<dbReference type="AlphaFoldDB" id="A0A8J7M7E6"/>
<dbReference type="InterPro" id="IPR001173">
    <property type="entry name" value="Glyco_trans_2-like"/>
</dbReference>
<evidence type="ECO:0000256" key="10">
    <source>
        <dbReference type="SAM" id="Phobius"/>
    </source>
</evidence>
<dbReference type="Proteomes" id="UP000655420">
    <property type="component" value="Unassembled WGS sequence"/>
</dbReference>
<evidence type="ECO:0000256" key="9">
    <source>
        <dbReference type="SAM" id="MobiDB-lite"/>
    </source>
</evidence>
<keyword evidence="2" id="KW-1003">Cell membrane</keyword>
<keyword evidence="6 10" id="KW-1133">Transmembrane helix</keyword>
<keyword evidence="7 10" id="KW-0472">Membrane</keyword>
<evidence type="ECO:0000256" key="6">
    <source>
        <dbReference type="ARBA" id="ARBA00022989"/>
    </source>
</evidence>
<keyword evidence="13" id="KW-1185">Reference proteome</keyword>
<evidence type="ECO:0000259" key="11">
    <source>
        <dbReference type="Pfam" id="PF00535"/>
    </source>
</evidence>
<dbReference type="PANTHER" id="PTHR48090:SF1">
    <property type="entry name" value="PROPHAGE BACTOPRENOL GLUCOSYL TRANSFERASE HOMOLOG"/>
    <property type="match status" value="1"/>
</dbReference>
<feature type="transmembrane region" description="Helical" evidence="10">
    <location>
        <begin position="253"/>
        <end position="274"/>
    </location>
</feature>
<feature type="transmembrane region" description="Helical" evidence="10">
    <location>
        <begin position="286"/>
        <end position="311"/>
    </location>
</feature>
<evidence type="ECO:0000313" key="12">
    <source>
        <dbReference type="EMBL" id="MBK0399595.1"/>
    </source>
</evidence>
<organism evidence="12 13">
    <name type="scientific">Thermohalobaculum xanthum</name>
    <dbReference type="NCBI Taxonomy" id="2753746"/>
    <lineage>
        <taxon>Bacteria</taxon>
        <taxon>Pseudomonadati</taxon>
        <taxon>Pseudomonadota</taxon>
        <taxon>Alphaproteobacteria</taxon>
        <taxon>Rhodobacterales</taxon>
        <taxon>Paracoccaceae</taxon>
        <taxon>Thermohalobaculum</taxon>
    </lineage>
</organism>
<evidence type="ECO:0000256" key="7">
    <source>
        <dbReference type="ARBA" id="ARBA00023136"/>
    </source>
</evidence>
<evidence type="ECO:0000256" key="8">
    <source>
        <dbReference type="ARBA" id="ARBA00038152"/>
    </source>
</evidence>
<comment type="caution">
    <text evidence="12">The sequence shown here is derived from an EMBL/GenBank/DDBJ whole genome shotgun (WGS) entry which is preliminary data.</text>
</comment>
<reference evidence="12" key="1">
    <citation type="submission" date="2020-12" db="EMBL/GenBank/DDBJ databases">
        <title>Bacterial taxonomy.</title>
        <authorList>
            <person name="Pan X."/>
        </authorList>
    </citation>
    <scope>NUCLEOTIDE SEQUENCE</scope>
    <source>
        <strain evidence="12">M0105</strain>
    </source>
</reference>
<evidence type="ECO:0000256" key="1">
    <source>
        <dbReference type="ARBA" id="ARBA00004651"/>
    </source>
</evidence>
<dbReference type="EMBL" id="JAEHHL010000006">
    <property type="protein sequence ID" value="MBK0399595.1"/>
    <property type="molecule type" value="Genomic_DNA"/>
</dbReference>
<dbReference type="SUPFAM" id="SSF53448">
    <property type="entry name" value="Nucleotide-diphospho-sugar transferases"/>
    <property type="match status" value="1"/>
</dbReference>
<evidence type="ECO:0000256" key="4">
    <source>
        <dbReference type="ARBA" id="ARBA00022679"/>
    </source>
</evidence>
<dbReference type="FunFam" id="3.90.550.10:FF:000079">
    <property type="entry name" value="Probable glycosyl transferase"/>
    <property type="match status" value="1"/>
</dbReference>
<dbReference type="GO" id="GO:0016757">
    <property type="term" value="F:glycosyltransferase activity"/>
    <property type="evidence" value="ECO:0007669"/>
    <property type="project" value="UniProtKB-KW"/>
</dbReference>
<dbReference type="Gene3D" id="3.90.550.10">
    <property type="entry name" value="Spore Coat Polysaccharide Biosynthesis Protein SpsA, Chain A"/>
    <property type="match status" value="1"/>
</dbReference>
<gene>
    <name evidence="12" type="ORF">H0I76_10360</name>
</gene>